<dbReference type="AlphaFoldDB" id="A0AAV9BAG7"/>
<dbReference type="Proteomes" id="UP001179952">
    <property type="component" value="Unassembled WGS sequence"/>
</dbReference>
<dbReference type="PANTHER" id="PTHR22870">
    <property type="entry name" value="REGULATOR OF CHROMOSOME CONDENSATION"/>
    <property type="match status" value="1"/>
</dbReference>
<dbReference type="InterPro" id="IPR011011">
    <property type="entry name" value="Znf_FYVE_PHD"/>
</dbReference>
<name>A0AAV9BAG7_ACOGR</name>
<feature type="repeat" description="RCC1" evidence="6">
    <location>
        <begin position="283"/>
        <end position="334"/>
    </location>
</feature>
<dbReference type="InterPro" id="IPR000306">
    <property type="entry name" value="Znf_FYVE"/>
</dbReference>
<evidence type="ECO:0000256" key="5">
    <source>
        <dbReference type="PROSITE-ProRule" id="PRU00091"/>
    </source>
</evidence>
<dbReference type="InterPro" id="IPR000408">
    <property type="entry name" value="Reg_chr_condens"/>
</dbReference>
<feature type="repeat" description="RCC1" evidence="6">
    <location>
        <begin position="58"/>
        <end position="117"/>
    </location>
</feature>
<gene>
    <name evidence="9" type="ORF">QJS04_geneDACA009837</name>
</gene>
<dbReference type="GO" id="GO:0008270">
    <property type="term" value="F:zinc ion binding"/>
    <property type="evidence" value="ECO:0007669"/>
    <property type="project" value="UniProtKB-KW"/>
</dbReference>
<evidence type="ECO:0000256" key="3">
    <source>
        <dbReference type="ARBA" id="ARBA00022771"/>
    </source>
</evidence>
<evidence type="ECO:0000313" key="9">
    <source>
        <dbReference type="EMBL" id="KAK1273094.1"/>
    </source>
</evidence>
<keyword evidence="3 5" id="KW-0863">Zinc-finger</keyword>
<evidence type="ECO:0000256" key="6">
    <source>
        <dbReference type="PROSITE-ProRule" id="PRU00235"/>
    </source>
</evidence>
<dbReference type="Pfam" id="PF25390">
    <property type="entry name" value="WD40_RLD"/>
    <property type="match status" value="1"/>
</dbReference>
<feature type="domain" description="BRX" evidence="8">
    <location>
        <begin position="787"/>
        <end position="842"/>
    </location>
</feature>
<comment type="caution">
    <text evidence="9">The sequence shown here is derived from an EMBL/GenBank/DDBJ whole genome shotgun (WGS) entry which is preliminary data.</text>
</comment>
<dbReference type="Pfam" id="PF01363">
    <property type="entry name" value="FYVE"/>
    <property type="match status" value="1"/>
</dbReference>
<evidence type="ECO:0000259" key="7">
    <source>
        <dbReference type="PROSITE" id="PS50178"/>
    </source>
</evidence>
<evidence type="ECO:0000256" key="4">
    <source>
        <dbReference type="ARBA" id="ARBA00022833"/>
    </source>
</evidence>
<accession>A0AAV9BAG7</accession>
<organism evidence="9 10">
    <name type="scientific">Acorus gramineus</name>
    <name type="common">Dwarf sweet flag</name>
    <dbReference type="NCBI Taxonomy" id="55184"/>
    <lineage>
        <taxon>Eukaryota</taxon>
        <taxon>Viridiplantae</taxon>
        <taxon>Streptophyta</taxon>
        <taxon>Embryophyta</taxon>
        <taxon>Tracheophyta</taxon>
        <taxon>Spermatophyta</taxon>
        <taxon>Magnoliopsida</taxon>
        <taxon>Liliopsida</taxon>
        <taxon>Acoraceae</taxon>
        <taxon>Acorus</taxon>
    </lineage>
</organism>
<dbReference type="SUPFAM" id="SSF50985">
    <property type="entry name" value="RCC1/BLIP-II"/>
    <property type="match status" value="1"/>
</dbReference>
<reference evidence="9" key="2">
    <citation type="submission" date="2023-06" db="EMBL/GenBank/DDBJ databases">
        <authorList>
            <person name="Ma L."/>
            <person name="Liu K.-W."/>
            <person name="Li Z."/>
            <person name="Hsiao Y.-Y."/>
            <person name="Qi Y."/>
            <person name="Fu T."/>
            <person name="Tang G."/>
            <person name="Zhang D."/>
            <person name="Sun W.-H."/>
            <person name="Liu D.-K."/>
            <person name="Li Y."/>
            <person name="Chen G.-Z."/>
            <person name="Liu X.-D."/>
            <person name="Liao X.-Y."/>
            <person name="Jiang Y.-T."/>
            <person name="Yu X."/>
            <person name="Hao Y."/>
            <person name="Huang J."/>
            <person name="Zhao X.-W."/>
            <person name="Ke S."/>
            <person name="Chen Y.-Y."/>
            <person name="Wu W.-L."/>
            <person name="Hsu J.-L."/>
            <person name="Lin Y.-F."/>
            <person name="Huang M.-D."/>
            <person name="Li C.-Y."/>
            <person name="Huang L."/>
            <person name="Wang Z.-W."/>
            <person name="Zhao X."/>
            <person name="Zhong W.-Y."/>
            <person name="Peng D.-H."/>
            <person name="Ahmad S."/>
            <person name="Lan S."/>
            <person name="Zhang J.-S."/>
            <person name="Tsai W.-C."/>
            <person name="Van De Peer Y."/>
            <person name="Liu Z.-J."/>
        </authorList>
    </citation>
    <scope>NUCLEOTIDE SEQUENCE</scope>
    <source>
        <strain evidence="9">SCP</strain>
        <tissue evidence="9">Leaves</tissue>
    </source>
</reference>
<dbReference type="EMBL" id="JAUJYN010000004">
    <property type="protein sequence ID" value="KAK1273094.1"/>
    <property type="molecule type" value="Genomic_DNA"/>
</dbReference>
<keyword evidence="1" id="KW-0479">Metal-binding</keyword>
<dbReference type="PANTHER" id="PTHR22870:SF350">
    <property type="entry name" value="F12P19.9 PROTEIN"/>
    <property type="match status" value="1"/>
</dbReference>
<feature type="repeat" description="RCC1" evidence="6">
    <location>
        <begin position="118"/>
        <end position="169"/>
    </location>
</feature>
<feature type="repeat" description="RCC1" evidence="6">
    <location>
        <begin position="220"/>
        <end position="271"/>
    </location>
</feature>
<dbReference type="InterPro" id="IPR009091">
    <property type="entry name" value="RCC1/BLIP-II"/>
</dbReference>
<dbReference type="Pfam" id="PF08381">
    <property type="entry name" value="BRX"/>
    <property type="match status" value="1"/>
</dbReference>
<evidence type="ECO:0000313" key="10">
    <source>
        <dbReference type="Proteomes" id="UP001179952"/>
    </source>
</evidence>
<keyword evidence="9" id="KW-0675">Receptor</keyword>
<feature type="repeat" description="RCC1" evidence="6">
    <location>
        <begin position="387"/>
        <end position="438"/>
    </location>
</feature>
<dbReference type="PROSITE" id="PS00626">
    <property type="entry name" value="RCC1_2"/>
    <property type="match status" value="2"/>
</dbReference>
<keyword evidence="2" id="KW-0677">Repeat</keyword>
<dbReference type="InterPro" id="IPR013591">
    <property type="entry name" value="Brevis_radix_dom"/>
</dbReference>
<evidence type="ECO:0000256" key="1">
    <source>
        <dbReference type="ARBA" id="ARBA00022723"/>
    </source>
</evidence>
<proteinExistence type="predicted"/>
<reference evidence="9" key="1">
    <citation type="journal article" date="2023" name="Nat. Commun.">
        <title>Diploid and tetraploid genomes of Acorus and the evolution of monocots.</title>
        <authorList>
            <person name="Ma L."/>
            <person name="Liu K.W."/>
            <person name="Li Z."/>
            <person name="Hsiao Y.Y."/>
            <person name="Qi Y."/>
            <person name="Fu T."/>
            <person name="Tang G.D."/>
            <person name="Zhang D."/>
            <person name="Sun W.H."/>
            <person name="Liu D.K."/>
            <person name="Li Y."/>
            <person name="Chen G.Z."/>
            <person name="Liu X.D."/>
            <person name="Liao X.Y."/>
            <person name="Jiang Y.T."/>
            <person name="Yu X."/>
            <person name="Hao Y."/>
            <person name="Huang J."/>
            <person name="Zhao X.W."/>
            <person name="Ke S."/>
            <person name="Chen Y.Y."/>
            <person name="Wu W.L."/>
            <person name="Hsu J.L."/>
            <person name="Lin Y.F."/>
            <person name="Huang M.D."/>
            <person name="Li C.Y."/>
            <person name="Huang L."/>
            <person name="Wang Z.W."/>
            <person name="Zhao X."/>
            <person name="Zhong W.Y."/>
            <person name="Peng D.H."/>
            <person name="Ahmad S."/>
            <person name="Lan S."/>
            <person name="Zhang J.S."/>
            <person name="Tsai W.C."/>
            <person name="Van de Peer Y."/>
            <person name="Liu Z.J."/>
        </authorList>
    </citation>
    <scope>NUCLEOTIDE SEQUENCE</scope>
    <source>
        <strain evidence="9">SCP</strain>
    </source>
</reference>
<protein>
    <submittedName>
        <fullName evidence="9">Ultraviolet-B receptor UVR8</fullName>
    </submittedName>
</protein>
<dbReference type="InterPro" id="IPR051210">
    <property type="entry name" value="Ub_ligase/GEF_domain"/>
</dbReference>
<dbReference type="InterPro" id="IPR013083">
    <property type="entry name" value="Znf_RING/FYVE/PHD"/>
</dbReference>
<sequence>MQRVLDTVFSHIPHLESNILKEKTGETCRVREHKMDLPNSVISSSRRSPLKDQNDIWGDIFMWGEGIGGTLGGGLDRIGSHGVQTDVLLPRLLESTEMLDIQKISCGGKHAALITRQGKVFCWGEENGGRLGHKINIDVPCPKVVESLVDVHIESISCGEYQTCALTSSGELYAWGDTSHGVDPTRSQWLPHKVSSLLDGIFITQVACGEWHTAILSSSGQLFTYGDGTFGVLGHGDLQSVSQPKEVESLKGLRVKSVACGSWHTAAIVEIMIDRFKYNCSGGKLFTWGDNDSGRLGHRDRERKLLPTCVASLVDHDMIQVSCGRLSTIALTVTGIVCTMGNLVSAQLRNPQANDRSVAIVGGALKDEFVKEVSSGSFHVAVLTTKGEIYTWGKGANGRLGLGDTEDRKFPVLVEALKDRKVQRIACGSSFTAAICLHETVSSCDKSICNGCRMVFGFTRKKHHCYNCGLVFCHSCSTNKAVNASFAPSRSKPCRVCDSCYAQLRKSVECRPQIEAPSPRRPFVTWKSSSNVKTDKGGMPFSWSQVFSPKLPTQEQIKFVEGRFKQGRNQQCPLSDRQRWGQVPCPIVFDTKDGEKSMSVVSPLEEPSHNSLVSANLMSPIPRSMVPNTHNSERGLKKSEKILTEEVLRLRIKAQNLSKQCQIKSEKIQNYKQRIDETWSLARDEAAKCKAAKDVIKVLTNQMNAMSGRILSGRQKSSISSVLNEKLSMRLQQINPIQTELPESENPKSSFEELMPSVDNPTENKCERNNNIMSSNPRRITSRASKDEWVEQDYPGVYITLTTLSNDQRGLKRVRFSRKRFSEKEAELWWVENQERVYLKYRIENMTSQTSVSMKS</sequence>
<dbReference type="PROSITE" id="PS50012">
    <property type="entry name" value="RCC1_3"/>
    <property type="match status" value="6"/>
</dbReference>
<dbReference type="InterPro" id="IPR058923">
    <property type="entry name" value="RCC1-like_dom"/>
</dbReference>
<dbReference type="SUPFAM" id="SSF57903">
    <property type="entry name" value="FYVE/PHD zinc finger"/>
    <property type="match status" value="1"/>
</dbReference>
<dbReference type="PROSITE" id="PS51514">
    <property type="entry name" value="BRX"/>
    <property type="match status" value="1"/>
</dbReference>
<evidence type="ECO:0000256" key="2">
    <source>
        <dbReference type="ARBA" id="ARBA00022737"/>
    </source>
</evidence>
<dbReference type="Gene3D" id="3.30.40.10">
    <property type="entry name" value="Zinc/RING finger domain, C3HC4 (zinc finger)"/>
    <property type="match status" value="1"/>
</dbReference>
<dbReference type="Gene3D" id="2.130.10.30">
    <property type="entry name" value="Regulator of chromosome condensation 1/beta-lactamase-inhibitor protein II"/>
    <property type="match status" value="2"/>
</dbReference>
<dbReference type="InterPro" id="IPR017455">
    <property type="entry name" value="Znf_FYVE-rel"/>
</dbReference>
<dbReference type="PRINTS" id="PR00633">
    <property type="entry name" value="RCCNDNSATION"/>
</dbReference>
<keyword evidence="4" id="KW-0862">Zinc</keyword>
<keyword evidence="10" id="KW-1185">Reference proteome</keyword>
<feature type="domain" description="FYVE-type" evidence="7">
    <location>
        <begin position="443"/>
        <end position="505"/>
    </location>
</feature>
<evidence type="ECO:0000259" key="8">
    <source>
        <dbReference type="PROSITE" id="PS51514"/>
    </source>
</evidence>
<dbReference type="SMART" id="SM00064">
    <property type="entry name" value="FYVE"/>
    <property type="match status" value="1"/>
</dbReference>
<dbReference type="PROSITE" id="PS50178">
    <property type="entry name" value="ZF_FYVE"/>
    <property type="match status" value="1"/>
</dbReference>
<feature type="repeat" description="RCC1" evidence="6">
    <location>
        <begin position="170"/>
        <end position="219"/>
    </location>
</feature>